<dbReference type="GO" id="GO:0071942">
    <property type="term" value="C:XPC complex"/>
    <property type="evidence" value="ECO:0007669"/>
    <property type="project" value="TreeGrafter"/>
</dbReference>
<dbReference type="FunCoup" id="G8JW54">
    <property type="interactions" value="145"/>
</dbReference>
<evidence type="ECO:0000256" key="4">
    <source>
        <dbReference type="ARBA" id="ARBA00023204"/>
    </source>
</evidence>
<dbReference type="InterPro" id="IPR018328">
    <property type="entry name" value="Rad4_beta-hairpin_dom3"/>
</dbReference>
<dbReference type="GO" id="GO:0006289">
    <property type="term" value="P:nucleotide-excision repair"/>
    <property type="evidence" value="ECO:0007669"/>
    <property type="project" value="EnsemblFungi"/>
</dbReference>
<dbReference type="GO" id="GO:0000111">
    <property type="term" value="C:nucleotide-excision repair factor 2 complex"/>
    <property type="evidence" value="ECO:0007669"/>
    <property type="project" value="EnsemblFungi"/>
</dbReference>
<feature type="compositionally biased region" description="Acidic residues" evidence="6">
    <location>
        <begin position="46"/>
        <end position="72"/>
    </location>
</feature>
<gene>
    <name evidence="10" type="ordered locus">Ecym_7223</name>
</gene>
<dbReference type="SMART" id="SM01032">
    <property type="entry name" value="BHD_3"/>
    <property type="match status" value="1"/>
</dbReference>
<name>G8JW54_ERECY</name>
<dbReference type="KEGG" id="erc:Ecym_7223"/>
<dbReference type="Pfam" id="PF10403">
    <property type="entry name" value="BHD_1"/>
    <property type="match status" value="1"/>
</dbReference>
<dbReference type="EMBL" id="CP002503">
    <property type="protein sequence ID" value="AET41069.1"/>
    <property type="molecule type" value="Genomic_DNA"/>
</dbReference>
<dbReference type="InterPro" id="IPR042488">
    <property type="entry name" value="Rad4_BHD3_sf"/>
</dbReference>
<dbReference type="CDD" id="cd21393">
    <property type="entry name" value="sm_acid_XPC-like"/>
    <property type="match status" value="1"/>
</dbReference>
<dbReference type="Gene3D" id="3.30.70.2460">
    <property type="entry name" value="Rad4, beta-hairpin domain BHD3"/>
    <property type="match status" value="1"/>
</dbReference>
<evidence type="ECO:0000259" key="9">
    <source>
        <dbReference type="SMART" id="SM01032"/>
    </source>
</evidence>
<dbReference type="PANTHER" id="PTHR12135:SF0">
    <property type="entry name" value="DNA REPAIR PROTEIN COMPLEMENTING XP-C CELLS"/>
    <property type="match status" value="1"/>
</dbReference>
<feature type="region of interest" description="Disordered" evidence="6">
    <location>
        <begin position="24"/>
        <end position="101"/>
    </location>
</feature>
<dbReference type="GeneID" id="11469461"/>
<dbReference type="GO" id="GO:0006298">
    <property type="term" value="P:mismatch repair"/>
    <property type="evidence" value="ECO:0007669"/>
    <property type="project" value="TreeGrafter"/>
</dbReference>
<dbReference type="InterPro" id="IPR018327">
    <property type="entry name" value="BHD_2"/>
</dbReference>
<organism evidence="10 11">
    <name type="scientific">Eremothecium cymbalariae (strain CBS 270.75 / DBVPG 7215 / KCTC 17166 / NRRL Y-17582)</name>
    <name type="common">Yeast</name>
    <dbReference type="NCBI Taxonomy" id="931890"/>
    <lineage>
        <taxon>Eukaryota</taxon>
        <taxon>Fungi</taxon>
        <taxon>Dikarya</taxon>
        <taxon>Ascomycota</taxon>
        <taxon>Saccharomycotina</taxon>
        <taxon>Saccharomycetes</taxon>
        <taxon>Saccharomycetales</taxon>
        <taxon>Saccharomycetaceae</taxon>
        <taxon>Eremothecium</taxon>
    </lineage>
</organism>
<dbReference type="eggNOG" id="KOG2179">
    <property type="taxonomic scope" value="Eukaryota"/>
</dbReference>
<evidence type="ECO:0000313" key="11">
    <source>
        <dbReference type="Proteomes" id="UP000006790"/>
    </source>
</evidence>
<feature type="domain" description="Rad4 beta-hairpin" evidence="8">
    <location>
        <begin position="468"/>
        <end position="518"/>
    </location>
</feature>
<dbReference type="InterPro" id="IPR018325">
    <property type="entry name" value="Rad4/PNGase_transGLS-fold"/>
</dbReference>
<keyword evidence="3" id="KW-0227">DNA damage</keyword>
<keyword evidence="5" id="KW-0539">Nucleus</keyword>
<dbReference type="SMART" id="SM01031">
    <property type="entry name" value="BHD_2"/>
    <property type="match status" value="1"/>
</dbReference>
<dbReference type="Proteomes" id="UP000006790">
    <property type="component" value="Chromosome 7"/>
</dbReference>
<feature type="compositionally biased region" description="Low complexity" evidence="6">
    <location>
        <begin position="88"/>
        <end position="101"/>
    </location>
</feature>
<evidence type="ECO:0000256" key="6">
    <source>
        <dbReference type="SAM" id="MobiDB-lite"/>
    </source>
</evidence>
<dbReference type="PANTHER" id="PTHR12135">
    <property type="entry name" value="DNA REPAIR PROTEIN XP-C / RAD4"/>
    <property type="match status" value="1"/>
</dbReference>
<feature type="compositionally biased region" description="Low complexity" evidence="6">
    <location>
        <begin position="33"/>
        <end position="45"/>
    </location>
</feature>
<feature type="domain" description="Rad4 beta-hairpin" evidence="9">
    <location>
        <begin position="526"/>
        <end position="606"/>
    </location>
</feature>
<dbReference type="Gene3D" id="3.30.60.290">
    <property type="entry name" value="Rad4, beta-hairpin domain BHD2"/>
    <property type="match status" value="1"/>
</dbReference>
<dbReference type="GO" id="GO:1990165">
    <property type="term" value="F:single-strand break-containing DNA binding"/>
    <property type="evidence" value="ECO:0007669"/>
    <property type="project" value="EnsemblFungi"/>
</dbReference>
<dbReference type="InterPro" id="IPR038765">
    <property type="entry name" value="Papain-like_cys_pep_sf"/>
</dbReference>
<reference evidence="11" key="1">
    <citation type="journal article" date="2012" name="G3 (Bethesda)">
        <title>Pichia sorbitophila, an interspecies yeast hybrid reveals early steps of genome resolution following polyploidization.</title>
        <authorList>
            <person name="Leh Louis V."/>
            <person name="Despons L."/>
            <person name="Friedrich A."/>
            <person name="Martin T."/>
            <person name="Durrens P."/>
            <person name="Casaregola S."/>
            <person name="Neuveglise C."/>
            <person name="Fairhead C."/>
            <person name="Marck C."/>
            <person name="Cruz J.A."/>
            <person name="Straub M.L."/>
            <person name="Kugler V."/>
            <person name="Sacerdot C."/>
            <person name="Uzunov Z."/>
            <person name="Thierry A."/>
            <person name="Weiss S."/>
            <person name="Bleykasten C."/>
            <person name="De Montigny J."/>
            <person name="Jacques N."/>
            <person name="Jung P."/>
            <person name="Lemaire M."/>
            <person name="Mallet S."/>
            <person name="Morel G."/>
            <person name="Richard G.F."/>
            <person name="Sarkar A."/>
            <person name="Savel G."/>
            <person name="Schacherer J."/>
            <person name="Seret M.L."/>
            <person name="Talla E."/>
            <person name="Samson G."/>
            <person name="Jubin C."/>
            <person name="Poulain J."/>
            <person name="Vacherie B."/>
            <person name="Barbe V."/>
            <person name="Pelletier E."/>
            <person name="Sherman D.J."/>
            <person name="Westhof E."/>
            <person name="Weissenbach J."/>
            <person name="Baret P.V."/>
            <person name="Wincker P."/>
            <person name="Gaillardin C."/>
            <person name="Dujon B."/>
            <person name="Souciet J.L."/>
        </authorList>
    </citation>
    <scope>NUCLEOTIDE SEQUENCE [LARGE SCALE GENOMIC DNA]</scope>
    <source>
        <strain evidence="11">CBS 270.75 / DBVPG 7215 / KCTC 17166 / NRRL Y-17582</strain>
    </source>
</reference>
<dbReference type="OMA" id="IPEWLMS"/>
<dbReference type="InterPro" id="IPR004583">
    <property type="entry name" value="DNA_repair_Rad4"/>
</dbReference>
<dbReference type="Gene3D" id="3.90.260.10">
    <property type="entry name" value="Transglutaminase-like"/>
    <property type="match status" value="1"/>
</dbReference>
<accession>G8JW54</accession>
<evidence type="ECO:0000256" key="3">
    <source>
        <dbReference type="ARBA" id="ARBA00022763"/>
    </source>
</evidence>
<evidence type="ECO:0008006" key="12">
    <source>
        <dbReference type="Google" id="ProtNLM"/>
    </source>
</evidence>
<keyword evidence="4" id="KW-0234">DNA repair</keyword>
<feature type="domain" description="Rad4 beta-hairpin" evidence="7">
    <location>
        <begin position="405"/>
        <end position="466"/>
    </location>
</feature>
<dbReference type="Pfam" id="PF10405">
    <property type="entry name" value="BHD_3"/>
    <property type="match status" value="1"/>
</dbReference>
<dbReference type="SUPFAM" id="SSF54001">
    <property type="entry name" value="Cysteine proteinases"/>
    <property type="match status" value="1"/>
</dbReference>
<dbReference type="HOGENOM" id="CLU_003639_1_2_1"/>
<evidence type="ECO:0000259" key="8">
    <source>
        <dbReference type="SMART" id="SM01031"/>
    </source>
</evidence>
<dbReference type="STRING" id="931890.G8JW54"/>
<dbReference type="Gene3D" id="2.20.20.110">
    <property type="entry name" value="Rad4, beta-hairpin domain BHD1"/>
    <property type="match status" value="1"/>
</dbReference>
<feature type="region of interest" description="Disordered" evidence="6">
    <location>
        <begin position="648"/>
        <end position="667"/>
    </location>
</feature>
<dbReference type="GO" id="GO:0003697">
    <property type="term" value="F:single-stranded DNA binding"/>
    <property type="evidence" value="ECO:0007669"/>
    <property type="project" value="TreeGrafter"/>
</dbReference>
<comment type="similarity">
    <text evidence="2">Belongs to the XPC family.</text>
</comment>
<dbReference type="Pfam" id="PF03835">
    <property type="entry name" value="Rad4"/>
    <property type="match status" value="1"/>
</dbReference>
<dbReference type="InterPro" id="IPR018326">
    <property type="entry name" value="Rad4_beta-hairpin_dom1"/>
</dbReference>
<protein>
    <recommendedName>
        <fullName evidence="12">Rad4 beta-hairpin domain-containing protein</fullName>
    </recommendedName>
</protein>
<evidence type="ECO:0000256" key="1">
    <source>
        <dbReference type="ARBA" id="ARBA00004123"/>
    </source>
</evidence>
<dbReference type="RefSeq" id="XP_003647886.1">
    <property type="nucleotide sequence ID" value="XM_003647838.1"/>
</dbReference>
<sequence>MGDKLPPEYFELVRDALAEEVQVKKRRVEHGNDSPPVVVSISSSDDGQDSPTEEDQSEEEDYDSDEFEDVVTEDNGNQGVDVSLNIDSSSPRKSSSRSVSKAAIVDPKTRQFRKFFHMFYLVAMMLHYYLRNEWLNDPKLQGKLSDLVPDKVLINLSPERDEELPLRSTRKLLDALKACMKLWIKHCKVINGKDDGLYMWRWDWLSNGAGRLQKPLTQRQFRNILTKGAPMSRKIAAEGFVAMLRGCGLNARLVVSLQPPDFTNLKSFVAADSNSKDTDAQDTNKFEYPLFWCEVWDKFAKSWINIDPICKEVIEQIRYKSKLEPTGKYAKFNQLRYVIAFDRKKGCKDVTRRYAAGYNAKILKRRITRDQAGLAWYNTVIGAFHRRKRTKIDDYEDEYFKKRDEMEGIPNNIADLKNHPYYAIEKDLKQNEILRPGCVQCGFLRLKSTKKHNLSTIKVYKRSDILQCFSARNWYMQGRILKTGCMPAKIIKVKEFNTGEQTTERLYHYDDTEPYVPPVVDSEGNIPINAYGNIDVYKPWMIPKGCVLIESNCAIKAAAFIGIPFAKAVTGFKFEKSRGAKTRSAKPRITGVVVETQYCEAVCSMIEGIHYLAAQELKEERELQVLKSWAKLLAQLRVKNRLNERHGTIEDNEVSEEEPKTEDLPESGGFIIEETTDIIPDQSNPFAHEEETRGFFDQDISTEAIDNYNSSERSKVENYEDPNSATSSKRNSKEAEIADEYVLFMEELNENDSDHIDNK</sequence>
<dbReference type="GO" id="GO:0000122">
    <property type="term" value="P:negative regulation of transcription by RNA polymerase II"/>
    <property type="evidence" value="ECO:0007669"/>
    <property type="project" value="EnsemblFungi"/>
</dbReference>
<dbReference type="GO" id="GO:0005829">
    <property type="term" value="C:cytosol"/>
    <property type="evidence" value="ECO:0007669"/>
    <property type="project" value="EnsemblFungi"/>
</dbReference>
<dbReference type="SMART" id="SM01030">
    <property type="entry name" value="BHD_1"/>
    <property type="match status" value="1"/>
</dbReference>
<dbReference type="AlphaFoldDB" id="G8JW54"/>
<dbReference type="GO" id="GO:0006265">
    <property type="term" value="P:DNA topological change"/>
    <property type="evidence" value="ECO:0007669"/>
    <property type="project" value="EnsemblFungi"/>
</dbReference>
<evidence type="ECO:0000313" key="10">
    <source>
        <dbReference type="EMBL" id="AET41069.1"/>
    </source>
</evidence>
<proteinExistence type="inferred from homology"/>
<evidence type="ECO:0000259" key="7">
    <source>
        <dbReference type="SMART" id="SM01030"/>
    </source>
</evidence>
<evidence type="ECO:0000256" key="2">
    <source>
        <dbReference type="ARBA" id="ARBA00009525"/>
    </source>
</evidence>
<comment type="subcellular location">
    <subcellularLocation>
        <location evidence="1">Nucleus</location>
    </subcellularLocation>
</comment>
<feature type="region of interest" description="Disordered" evidence="6">
    <location>
        <begin position="707"/>
        <end position="735"/>
    </location>
</feature>
<evidence type="ECO:0000256" key="5">
    <source>
        <dbReference type="ARBA" id="ARBA00023242"/>
    </source>
</evidence>
<dbReference type="InParanoid" id="G8JW54"/>
<dbReference type="OrthoDB" id="300780at2759"/>
<keyword evidence="11" id="KW-1185">Reference proteome</keyword>
<dbReference type="GO" id="GO:0043161">
    <property type="term" value="P:proteasome-mediated ubiquitin-dependent protein catabolic process"/>
    <property type="evidence" value="ECO:0007669"/>
    <property type="project" value="EnsemblFungi"/>
</dbReference>
<dbReference type="InterPro" id="IPR036985">
    <property type="entry name" value="Transglutaminase-like_sf"/>
</dbReference>